<proteinExistence type="predicted"/>
<gene>
    <name evidence="1" type="ORF">RhiirA5_437724</name>
</gene>
<organism evidence="1 2">
    <name type="scientific">Rhizophagus irregularis</name>
    <dbReference type="NCBI Taxonomy" id="588596"/>
    <lineage>
        <taxon>Eukaryota</taxon>
        <taxon>Fungi</taxon>
        <taxon>Fungi incertae sedis</taxon>
        <taxon>Mucoromycota</taxon>
        <taxon>Glomeromycotina</taxon>
        <taxon>Glomeromycetes</taxon>
        <taxon>Glomerales</taxon>
        <taxon>Glomeraceae</taxon>
        <taxon>Rhizophagus</taxon>
    </lineage>
</organism>
<dbReference type="VEuPathDB" id="FungiDB:RhiirFUN_021028"/>
<dbReference type="VEuPathDB" id="FungiDB:RhiirA1_404176"/>
<evidence type="ECO:0000313" key="1">
    <source>
        <dbReference type="EMBL" id="PKB94939.1"/>
    </source>
</evidence>
<dbReference type="AlphaFoldDB" id="A0A2N0NK47"/>
<name>A0A2N0NK47_9GLOM</name>
<reference evidence="1 2" key="2">
    <citation type="submission" date="2017-09" db="EMBL/GenBank/DDBJ databases">
        <title>Extensive intraspecific genome diversity in a model arbuscular mycorrhizal fungus.</title>
        <authorList>
            <person name="Chen E.C."/>
            <person name="Morin E."/>
            <person name="Beaudet D."/>
            <person name="Noel J."/>
            <person name="Ndikumana S."/>
            <person name="Charron P."/>
            <person name="St-Onge C."/>
            <person name="Giorgi J."/>
            <person name="Grigoriev I.V."/>
            <person name="Roux C."/>
            <person name="Martin F.M."/>
            <person name="Corradi N."/>
        </authorList>
    </citation>
    <scope>NUCLEOTIDE SEQUENCE [LARGE SCALE GENOMIC DNA]</scope>
    <source>
        <strain evidence="1 2">A5</strain>
    </source>
</reference>
<dbReference type="Proteomes" id="UP000232722">
    <property type="component" value="Unassembled WGS sequence"/>
</dbReference>
<reference evidence="1 2" key="1">
    <citation type="submission" date="2016-04" db="EMBL/GenBank/DDBJ databases">
        <title>Genome analyses suggest a sexual origin of heterokaryosis in a supposedly ancient asexual fungus.</title>
        <authorList>
            <person name="Ropars J."/>
            <person name="Sedzielewska K."/>
            <person name="Noel J."/>
            <person name="Charron P."/>
            <person name="Farinelli L."/>
            <person name="Marton T."/>
            <person name="Kruger M."/>
            <person name="Pelin A."/>
            <person name="Brachmann A."/>
            <person name="Corradi N."/>
        </authorList>
    </citation>
    <scope>NUCLEOTIDE SEQUENCE [LARGE SCALE GENOMIC DNA]</scope>
    <source>
        <strain evidence="1 2">A5</strain>
    </source>
</reference>
<protein>
    <submittedName>
        <fullName evidence="1">Uncharacterized protein</fullName>
    </submittedName>
</protein>
<comment type="caution">
    <text evidence="1">The sequence shown here is derived from an EMBL/GenBank/DDBJ whole genome shotgun (WGS) entry which is preliminary data.</text>
</comment>
<sequence length="128" mass="14245">MKLVMLSYFKPITPINFQYTLPASDNEEDGYDVNNNRWTGYDPLMAGVSLGVNDVTINALGWKANKPSDFTIKGNSKHITKSLDSKSVTVTGNFTRIDNGEPEPMLCLSMTWIQKVQGILDPNKTNSE</sequence>
<accession>A0A2N0NK47</accession>
<evidence type="ECO:0000313" key="2">
    <source>
        <dbReference type="Proteomes" id="UP000232722"/>
    </source>
</evidence>
<dbReference type="EMBL" id="LLXJ01005348">
    <property type="protein sequence ID" value="PKB94939.1"/>
    <property type="molecule type" value="Genomic_DNA"/>
</dbReference>